<dbReference type="GO" id="GO:0003723">
    <property type="term" value="F:RNA binding"/>
    <property type="evidence" value="ECO:0007669"/>
    <property type="project" value="InterPro"/>
</dbReference>
<dbReference type="InterPro" id="IPR011006">
    <property type="entry name" value="CheY-like_superfamily"/>
</dbReference>
<dbReference type="PROSITE" id="PS50921">
    <property type="entry name" value="ANTAR"/>
    <property type="match status" value="1"/>
</dbReference>
<feature type="region of interest" description="Disordered" evidence="5">
    <location>
        <begin position="1"/>
        <end position="24"/>
    </location>
</feature>
<dbReference type="InterPro" id="IPR029016">
    <property type="entry name" value="GAF-like_dom_sf"/>
</dbReference>
<evidence type="ECO:0000256" key="5">
    <source>
        <dbReference type="SAM" id="MobiDB-lite"/>
    </source>
</evidence>
<dbReference type="SMART" id="SM00065">
    <property type="entry name" value="GAF"/>
    <property type="match status" value="1"/>
</dbReference>
<dbReference type="AlphaFoldDB" id="A0A286GY27"/>
<evidence type="ECO:0000256" key="2">
    <source>
        <dbReference type="ARBA" id="ARBA00022777"/>
    </source>
</evidence>
<dbReference type="RefSeq" id="WP_097184314.1">
    <property type="nucleotide sequence ID" value="NZ_OCNK01000003.1"/>
</dbReference>
<name>A0A286GY27_9ACTN</name>
<keyword evidence="4" id="KW-0804">Transcription</keyword>
<protein>
    <submittedName>
        <fullName evidence="7">GAF domain-containing protein</fullName>
    </submittedName>
</protein>
<reference evidence="8" key="1">
    <citation type="submission" date="2017-09" db="EMBL/GenBank/DDBJ databases">
        <authorList>
            <person name="Varghese N."/>
            <person name="Submissions S."/>
        </authorList>
    </citation>
    <scope>NUCLEOTIDE SEQUENCE [LARGE SCALE GENOMIC DNA]</scope>
    <source>
        <strain evidence="8">DSM 44270</strain>
    </source>
</reference>
<dbReference type="InterPro" id="IPR005561">
    <property type="entry name" value="ANTAR"/>
</dbReference>
<proteinExistence type="predicted"/>
<dbReference type="PIRSF" id="PIRSF036625">
    <property type="entry name" value="GAF_ANTAR"/>
    <property type="match status" value="1"/>
</dbReference>
<dbReference type="SUPFAM" id="SSF55781">
    <property type="entry name" value="GAF domain-like"/>
    <property type="match status" value="1"/>
</dbReference>
<keyword evidence="8" id="KW-1185">Reference proteome</keyword>
<dbReference type="InterPro" id="IPR003018">
    <property type="entry name" value="GAF"/>
</dbReference>
<dbReference type="InterPro" id="IPR036388">
    <property type="entry name" value="WH-like_DNA-bd_sf"/>
</dbReference>
<dbReference type="InterPro" id="IPR012074">
    <property type="entry name" value="GAF_ANTAR"/>
</dbReference>
<keyword evidence="3" id="KW-0805">Transcription regulation</keyword>
<feature type="domain" description="ANTAR" evidence="6">
    <location>
        <begin position="181"/>
        <end position="242"/>
    </location>
</feature>
<dbReference type="OrthoDB" id="7466251at2"/>
<dbReference type="SUPFAM" id="SSF52172">
    <property type="entry name" value="CheY-like"/>
    <property type="match status" value="1"/>
</dbReference>
<dbReference type="EMBL" id="OCNK01000003">
    <property type="protein sequence ID" value="SOE00391.1"/>
    <property type="molecule type" value="Genomic_DNA"/>
</dbReference>
<evidence type="ECO:0000259" key="6">
    <source>
        <dbReference type="PROSITE" id="PS50921"/>
    </source>
</evidence>
<dbReference type="Gene3D" id="1.10.10.10">
    <property type="entry name" value="Winged helix-like DNA-binding domain superfamily/Winged helix DNA-binding domain"/>
    <property type="match status" value="1"/>
</dbReference>
<dbReference type="SMART" id="SM01012">
    <property type="entry name" value="ANTAR"/>
    <property type="match status" value="1"/>
</dbReference>
<dbReference type="Gene3D" id="3.30.450.40">
    <property type="match status" value="1"/>
</dbReference>
<dbReference type="Pfam" id="PF03861">
    <property type="entry name" value="ANTAR"/>
    <property type="match status" value="1"/>
</dbReference>
<accession>A0A286GY27</accession>
<keyword evidence="1" id="KW-0808">Transferase</keyword>
<sequence>MAHNDTISATAGRPSAHDTGTSSHADDLAQRLTVLARDLQRFSSSQEVLDHIVSTVVEMVPGAQDATITVAQQRKTARSAAASSDRARLFDVLQSETSQGPCLDALFEQETVRVDDLSTEERWPDLAARAEELGARSMVCFQLFVTGNTLGSLDVLATDPGTFSDESERVGLLFATHAAIALADAQELENVRSALANRDIIGQAKGILMERFKITADEAFHLLVTASQQTNRKLYVVAADLTHSGTLSR</sequence>
<keyword evidence="2" id="KW-0418">Kinase</keyword>
<evidence type="ECO:0000256" key="1">
    <source>
        <dbReference type="ARBA" id="ARBA00022679"/>
    </source>
</evidence>
<dbReference type="GO" id="GO:0016301">
    <property type="term" value="F:kinase activity"/>
    <property type="evidence" value="ECO:0007669"/>
    <property type="project" value="UniProtKB-KW"/>
</dbReference>
<evidence type="ECO:0000313" key="7">
    <source>
        <dbReference type="EMBL" id="SOE00391.1"/>
    </source>
</evidence>
<dbReference type="Pfam" id="PF13185">
    <property type="entry name" value="GAF_2"/>
    <property type="match status" value="1"/>
</dbReference>
<evidence type="ECO:0000256" key="3">
    <source>
        <dbReference type="ARBA" id="ARBA00023015"/>
    </source>
</evidence>
<gene>
    <name evidence="7" type="ORF">SAMN06272739_2570</name>
</gene>
<evidence type="ECO:0000313" key="8">
    <source>
        <dbReference type="Proteomes" id="UP000219482"/>
    </source>
</evidence>
<dbReference type="Proteomes" id="UP000219482">
    <property type="component" value="Unassembled WGS sequence"/>
</dbReference>
<evidence type="ECO:0000256" key="4">
    <source>
        <dbReference type="ARBA" id="ARBA00023163"/>
    </source>
</evidence>
<organism evidence="7 8">
    <name type="scientific">Blastococcus haudaquaticus</name>
    <dbReference type="NCBI Taxonomy" id="1938745"/>
    <lineage>
        <taxon>Bacteria</taxon>
        <taxon>Bacillati</taxon>
        <taxon>Actinomycetota</taxon>
        <taxon>Actinomycetes</taxon>
        <taxon>Geodermatophilales</taxon>
        <taxon>Geodermatophilaceae</taxon>
        <taxon>Blastococcus</taxon>
    </lineage>
</organism>